<sequence>MAKKNFLNALESPAASFISAPAGGALPRRALPQEDSAAPEPQGEASRYVERRELKTRRVQLLLQPSVYNRLKALALQRGVSVNELCNEFLSQASLRALKEH</sequence>
<evidence type="ECO:0008006" key="4">
    <source>
        <dbReference type="Google" id="ProtNLM"/>
    </source>
</evidence>
<dbReference type="EMBL" id="JAKZJU020000001">
    <property type="protein sequence ID" value="MDL2059721.1"/>
    <property type="molecule type" value="Genomic_DNA"/>
</dbReference>
<organism evidence="2 3">
    <name type="scientific">Mesosutterella faecium</name>
    <dbReference type="NCBI Taxonomy" id="2925194"/>
    <lineage>
        <taxon>Bacteria</taxon>
        <taxon>Pseudomonadati</taxon>
        <taxon>Pseudomonadota</taxon>
        <taxon>Betaproteobacteria</taxon>
        <taxon>Burkholderiales</taxon>
        <taxon>Sutterellaceae</taxon>
        <taxon>Mesosutterella</taxon>
    </lineage>
</organism>
<evidence type="ECO:0000313" key="2">
    <source>
        <dbReference type="EMBL" id="MDL2059721.1"/>
    </source>
</evidence>
<reference evidence="2" key="1">
    <citation type="submission" date="2023-03" db="EMBL/GenBank/DDBJ databases">
        <title>Mesosutterella sp. nov. isolated from porcine feces.</title>
        <authorList>
            <person name="Yu S."/>
        </authorList>
    </citation>
    <scope>NUCLEOTIDE SEQUENCE</scope>
    <source>
        <strain evidence="2">AGMB02718</strain>
    </source>
</reference>
<comment type="caution">
    <text evidence="2">The sequence shown here is derived from an EMBL/GenBank/DDBJ whole genome shotgun (WGS) entry which is preliminary data.</text>
</comment>
<protein>
    <recommendedName>
        <fullName evidence="4">Toxin-antitoxin system HicB family antitoxin</fullName>
    </recommendedName>
</protein>
<gene>
    <name evidence="2" type="ORF">MUN46_007250</name>
</gene>
<evidence type="ECO:0000313" key="3">
    <source>
        <dbReference type="Proteomes" id="UP001165481"/>
    </source>
</evidence>
<evidence type="ECO:0000256" key="1">
    <source>
        <dbReference type="SAM" id="MobiDB-lite"/>
    </source>
</evidence>
<dbReference type="Proteomes" id="UP001165481">
    <property type="component" value="Unassembled WGS sequence"/>
</dbReference>
<proteinExistence type="predicted"/>
<feature type="region of interest" description="Disordered" evidence="1">
    <location>
        <begin position="26"/>
        <end position="50"/>
    </location>
</feature>
<keyword evidence="3" id="KW-1185">Reference proteome</keyword>
<name>A0ABT7IQY0_9BURK</name>
<dbReference type="RefSeq" id="WP_243377273.1">
    <property type="nucleotide sequence ID" value="NZ_JAKZJU020000001.1"/>
</dbReference>
<accession>A0ABT7IQY0</accession>